<reference evidence="2 3" key="1">
    <citation type="submission" date="2018-04" db="EMBL/GenBank/DDBJ databases">
        <title>Characteristic and Complete Genome Sequencing of A Novel Member of Infective Endocarditis Causative Bacteria: Bergeyella cardium QL-PH.</title>
        <authorList>
            <person name="Pan H."/>
            <person name="Sun E."/>
            <person name="Zhang Y."/>
        </authorList>
    </citation>
    <scope>NUCLEOTIDE SEQUENCE [LARGE SCALE GENOMIC DNA]</scope>
    <source>
        <strain evidence="2 3">HPQL</strain>
    </source>
</reference>
<evidence type="ECO:0000313" key="2">
    <source>
        <dbReference type="EMBL" id="QHN64513.1"/>
    </source>
</evidence>
<dbReference type="Proteomes" id="UP000464318">
    <property type="component" value="Chromosome"/>
</dbReference>
<sequence length="142" mass="16181">MKTLSKKTVSRIFILTLSLFTTYLFSQTEKDILNMKNKTDTTALKKLSENLKKNKMSKEELQRKAKELGIPYSGNANGSYFELQGFDPNGMPIYYTTMSDDHSPSNDRIAPQSPSNPKKSNLNNCKKALKKSRKAKKSRHKN</sequence>
<feature type="compositionally biased region" description="Basic residues" evidence="1">
    <location>
        <begin position="127"/>
        <end position="142"/>
    </location>
</feature>
<protein>
    <submittedName>
        <fullName evidence="2">Uncharacterized protein</fullName>
    </submittedName>
</protein>
<evidence type="ECO:0000313" key="3">
    <source>
        <dbReference type="Proteomes" id="UP000464318"/>
    </source>
</evidence>
<gene>
    <name evidence="2" type="ORF">DBX24_00715</name>
</gene>
<organism evidence="2 3">
    <name type="scientific">Bergeyella cardium</name>
    <dbReference type="NCBI Taxonomy" id="1585976"/>
    <lineage>
        <taxon>Bacteria</taxon>
        <taxon>Pseudomonadati</taxon>
        <taxon>Bacteroidota</taxon>
        <taxon>Flavobacteriia</taxon>
        <taxon>Flavobacteriales</taxon>
        <taxon>Weeksellaceae</taxon>
        <taxon>Bergeyella</taxon>
    </lineage>
</organism>
<dbReference type="KEGG" id="bcad:DBX24_00715"/>
<proteinExistence type="predicted"/>
<keyword evidence="3" id="KW-1185">Reference proteome</keyword>
<dbReference type="AlphaFoldDB" id="A0A6P1QTZ6"/>
<name>A0A6P1QTZ6_9FLAO</name>
<dbReference type="RefSeq" id="WP_120488789.1">
    <property type="nucleotide sequence ID" value="NZ_CP029149.1"/>
</dbReference>
<dbReference type="EMBL" id="CP029149">
    <property type="protein sequence ID" value="QHN64513.1"/>
    <property type="molecule type" value="Genomic_DNA"/>
</dbReference>
<feature type="compositionally biased region" description="Low complexity" evidence="1">
    <location>
        <begin position="111"/>
        <end position="126"/>
    </location>
</feature>
<feature type="region of interest" description="Disordered" evidence="1">
    <location>
        <begin position="94"/>
        <end position="142"/>
    </location>
</feature>
<evidence type="ECO:0000256" key="1">
    <source>
        <dbReference type="SAM" id="MobiDB-lite"/>
    </source>
</evidence>
<accession>A0A6P1QTZ6</accession>